<dbReference type="GO" id="GO:0046872">
    <property type="term" value="F:metal ion binding"/>
    <property type="evidence" value="ECO:0007669"/>
    <property type="project" value="UniProtKB-KW"/>
</dbReference>
<feature type="compositionally biased region" description="Basic and acidic residues" evidence="5">
    <location>
        <begin position="551"/>
        <end position="569"/>
    </location>
</feature>
<feature type="compositionally biased region" description="Polar residues" evidence="5">
    <location>
        <begin position="684"/>
        <end position="708"/>
    </location>
</feature>
<evidence type="ECO:0000256" key="5">
    <source>
        <dbReference type="SAM" id="MobiDB-lite"/>
    </source>
</evidence>
<dbReference type="Gene3D" id="2.10.110.10">
    <property type="entry name" value="Cysteine Rich Protein"/>
    <property type="match status" value="1"/>
</dbReference>
<protein>
    <submittedName>
        <fullName evidence="7">Zinc finger protein 185 with LIM domain</fullName>
    </submittedName>
</protein>
<keyword evidence="1 4" id="KW-0479">Metal-binding</keyword>
<dbReference type="PANTHER" id="PTHR15468">
    <property type="entry name" value="ZNF185"/>
    <property type="match status" value="1"/>
</dbReference>
<feature type="compositionally biased region" description="Acidic residues" evidence="5">
    <location>
        <begin position="773"/>
        <end position="790"/>
    </location>
</feature>
<dbReference type="InterPro" id="IPR052621">
    <property type="entry name" value="Cell_Prolif/Cornif_Regul"/>
</dbReference>
<reference evidence="7" key="3">
    <citation type="submission" date="2025-09" db="UniProtKB">
        <authorList>
            <consortium name="Ensembl"/>
        </authorList>
    </citation>
    <scope>IDENTIFICATION</scope>
</reference>
<evidence type="ECO:0000256" key="1">
    <source>
        <dbReference type="ARBA" id="ARBA00022723"/>
    </source>
</evidence>
<evidence type="ECO:0000256" key="4">
    <source>
        <dbReference type="PROSITE-ProRule" id="PRU00125"/>
    </source>
</evidence>
<feature type="compositionally biased region" description="Polar residues" evidence="5">
    <location>
        <begin position="575"/>
        <end position="587"/>
    </location>
</feature>
<dbReference type="PANTHER" id="PTHR15468:SF2">
    <property type="entry name" value="ZINC FINGER PROTEIN 185"/>
    <property type="match status" value="1"/>
</dbReference>
<dbReference type="Ensembl" id="ENSNFUT00015004294.1">
    <property type="protein sequence ID" value="ENSNFUP00015004063.1"/>
    <property type="gene ID" value="ENSNFUG00015002039.1"/>
</dbReference>
<name>A0A8C6KD69_NOTFU</name>
<dbReference type="KEGG" id="nfu:107394937"/>
<keyword evidence="2 4" id="KW-0862">Zinc</keyword>
<feature type="compositionally biased region" description="Low complexity" evidence="5">
    <location>
        <begin position="98"/>
        <end position="111"/>
    </location>
</feature>
<feature type="compositionally biased region" description="Acidic residues" evidence="5">
    <location>
        <begin position="200"/>
        <end position="209"/>
    </location>
</feature>
<dbReference type="Proteomes" id="UP000694548">
    <property type="component" value="Chromosome sgr01"/>
</dbReference>
<feature type="compositionally biased region" description="Polar residues" evidence="5">
    <location>
        <begin position="659"/>
        <end position="673"/>
    </location>
</feature>
<feature type="compositionally biased region" description="Low complexity" evidence="5">
    <location>
        <begin position="416"/>
        <end position="425"/>
    </location>
</feature>
<keyword evidence="8" id="KW-1185">Reference proteome</keyword>
<organism evidence="7 8">
    <name type="scientific">Nothobranchius furzeri</name>
    <name type="common">Turquoise killifish</name>
    <dbReference type="NCBI Taxonomy" id="105023"/>
    <lineage>
        <taxon>Eukaryota</taxon>
        <taxon>Metazoa</taxon>
        <taxon>Chordata</taxon>
        <taxon>Craniata</taxon>
        <taxon>Vertebrata</taxon>
        <taxon>Euteleostomi</taxon>
        <taxon>Actinopterygii</taxon>
        <taxon>Neopterygii</taxon>
        <taxon>Teleostei</taxon>
        <taxon>Neoteleostei</taxon>
        <taxon>Acanthomorphata</taxon>
        <taxon>Ovalentaria</taxon>
        <taxon>Atherinomorphae</taxon>
        <taxon>Cyprinodontiformes</taxon>
        <taxon>Nothobranchiidae</taxon>
        <taxon>Nothobranchius</taxon>
    </lineage>
</organism>
<accession>A0A8C6KD69</accession>
<dbReference type="AlphaFoldDB" id="A0A8C6KD69"/>
<reference evidence="7" key="2">
    <citation type="submission" date="2025-08" db="UniProtKB">
        <authorList>
            <consortium name="Ensembl"/>
        </authorList>
    </citation>
    <scope>IDENTIFICATION</scope>
</reference>
<dbReference type="GeneTree" id="ENSGT00530000063872"/>
<feature type="compositionally biased region" description="Acidic residues" evidence="5">
    <location>
        <begin position="134"/>
        <end position="143"/>
    </location>
</feature>
<gene>
    <name evidence="7" type="primary">znf185</name>
</gene>
<evidence type="ECO:0000256" key="2">
    <source>
        <dbReference type="ARBA" id="ARBA00022833"/>
    </source>
</evidence>
<dbReference type="InterPro" id="IPR001781">
    <property type="entry name" value="Znf_LIM"/>
</dbReference>
<feature type="compositionally biased region" description="Pro residues" evidence="5">
    <location>
        <begin position="319"/>
        <end position="333"/>
    </location>
</feature>
<feature type="domain" description="LIM zinc-binding" evidence="6">
    <location>
        <begin position="883"/>
        <end position="944"/>
    </location>
</feature>
<dbReference type="PROSITE" id="PS00478">
    <property type="entry name" value="LIM_DOMAIN_1"/>
    <property type="match status" value="1"/>
</dbReference>
<sequence>MSKEGDRASVLRTTKVRTKLKGDGSWLQRSSEPQAEAREEKPWMAEVRAGRLNGAAAETSPVSSPTKPTPSPVQSDSESKTPTSGFLIRGVFTKLDKSPSSPKSNGTSSTKRFTKKPSESYKKIAPHTVRSTVEDVEGELSPEEQERRTEVASSVVKRSAGNRRSYVLSAAKKYETKEASPEPSAVGTTPSFLAKRVQITDEEDDEEDVATQTLASSEAPPLAVAPASADSPPEPKLREAINNTVKADAQVAVAVAPTVVEKPPEPVKQVLVPESKTDVKSDSSPVDVTKFVQTSTEPEPEPVNSSSSKQLNTQLAKPVCPPEAPVSPAPKPETPVESTPVMAEPEQPLDSADQKPPEPKRLAIPTVFLAPVAQMSDVKPPTVQKETVSEPKPEPRPEPKPSPAPVTQVFDVKNLTVKTEPVTAPEPEPKPEPEPEPKLEPKPSPVPVTQVFDVKNLTVKTEPVTAPEPKPEPEPESKPEPKLEPKPSPVPVTQVFDVKNLTVKTEPVSAPEPEPKPEPKLEPKPSPVPVTQVFDVKNLTVKTEPVTAPEPEPRPEPEPESKPEPKQEPKPSPVLATQVSDVKNLTVKTEPVSAPGPSSTGDTLAALSDTLILFDSNSSRAEQEPAPHPALSTGEPMTDDLLGFGDSLHMPPKMELMEQMQTDETAKEAQSSADPFDPYPIGTASHNSPSDLLQPLSDTSINSLSSQKSWRRSWETPEQSNAVHRQENTGAEPEETAEDQQTMIMFERKSTEKDSPWDRWTSPTIYTISKAGEEEDEEEEEEEESPEDNETVTVTTTTTIRERRTEPEPTTDRSVTRTRVVEEQRAPTPEPETKKSFVYVKEYVNATELSLHNTKDMMEGPDAVTFTSIGYSFSSPSRVSLSSTCTYCGSQVGNDAKITIEHLNINCHPECFKCEMCRKPIGDLLDSMFIHRGKIHCESCYSIL</sequence>
<reference evidence="7" key="1">
    <citation type="submission" date="2014-08" db="EMBL/GenBank/DDBJ databases">
        <authorList>
            <person name="Senf B."/>
            <person name="Petzold A."/>
            <person name="Downie B.R."/>
            <person name="Koch P."/>
            <person name="Platzer M."/>
        </authorList>
    </citation>
    <scope>NUCLEOTIDE SEQUENCE [LARGE SCALE GENOMIC DNA]</scope>
    <source>
        <strain evidence="7">GRZ</strain>
    </source>
</reference>
<evidence type="ECO:0000256" key="3">
    <source>
        <dbReference type="ARBA" id="ARBA00023038"/>
    </source>
</evidence>
<feature type="region of interest" description="Disordered" evidence="5">
    <location>
        <begin position="770"/>
        <end position="832"/>
    </location>
</feature>
<feature type="compositionally biased region" description="Basic and acidic residues" evidence="5">
    <location>
        <begin position="387"/>
        <end position="399"/>
    </location>
</feature>
<feature type="compositionally biased region" description="Basic and acidic residues" evidence="5">
    <location>
        <begin position="513"/>
        <end position="523"/>
    </location>
</feature>
<feature type="compositionally biased region" description="Polar residues" evidence="5">
    <location>
        <begin position="282"/>
        <end position="294"/>
    </location>
</feature>
<feature type="compositionally biased region" description="Basic and acidic residues" evidence="5">
    <location>
        <begin position="427"/>
        <end position="441"/>
    </location>
</feature>
<evidence type="ECO:0000313" key="8">
    <source>
        <dbReference type="Proteomes" id="UP000694548"/>
    </source>
</evidence>
<dbReference type="Pfam" id="PF00412">
    <property type="entry name" value="LIM"/>
    <property type="match status" value="1"/>
</dbReference>
<evidence type="ECO:0000313" key="7">
    <source>
        <dbReference type="Ensembl" id="ENSNFUP00015004063.1"/>
    </source>
</evidence>
<dbReference type="GeneID" id="107394937"/>
<feature type="region of interest" description="Disordered" evidence="5">
    <location>
        <begin position="1"/>
        <end position="236"/>
    </location>
</feature>
<feature type="compositionally biased region" description="Basic and acidic residues" evidence="5">
    <location>
        <begin position="352"/>
        <end position="361"/>
    </location>
</feature>
<dbReference type="PROSITE" id="PS50023">
    <property type="entry name" value="LIM_DOMAIN_2"/>
    <property type="match status" value="1"/>
</dbReference>
<dbReference type="OMA" id="WSEDLHT"/>
<dbReference type="SMART" id="SM00132">
    <property type="entry name" value="LIM"/>
    <property type="match status" value="1"/>
</dbReference>
<feature type="compositionally biased region" description="Basic and acidic residues" evidence="5">
    <location>
        <begin position="469"/>
        <end position="485"/>
    </location>
</feature>
<dbReference type="OrthoDB" id="8909291at2759"/>
<feature type="compositionally biased region" description="Basic and acidic residues" evidence="5">
    <location>
        <begin position="800"/>
        <end position="832"/>
    </location>
</feature>
<dbReference type="CDD" id="cd08368">
    <property type="entry name" value="LIM"/>
    <property type="match status" value="1"/>
</dbReference>
<proteinExistence type="predicted"/>
<keyword evidence="3 4" id="KW-0440">LIM domain</keyword>
<feature type="compositionally biased region" description="Low complexity" evidence="5">
    <location>
        <begin position="258"/>
        <end position="274"/>
    </location>
</feature>
<feature type="region of interest" description="Disordered" evidence="5">
    <location>
        <begin position="258"/>
        <end position="741"/>
    </location>
</feature>
<evidence type="ECO:0000259" key="6">
    <source>
        <dbReference type="PROSITE" id="PS50023"/>
    </source>
</evidence>